<organism evidence="2 3">
    <name type="scientific">Sphingomonas tabacisoli</name>
    <dbReference type="NCBI Taxonomy" id="2249466"/>
    <lineage>
        <taxon>Bacteria</taxon>
        <taxon>Pseudomonadati</taxon>
        <taxon>Pseudomonadota</taxon>
        <taxon>Alphaproteobacteria</taxon>
        <taxon>Sphingomonadales</taxon>
        <taxon>Sphingomonadaceae</taxon>
        <taxon>Sphingomonas</taxon>
    </lineage>
</organism>
<dbReference type="InterPro" id="IPR050509">
    <property type="entry name" value="CoA-transferase_III"/>
</dbReference>
<dbReference type="Proteomes" id="UP001597115">
    <property type="component" value="Unassembled WGS sequence"/>
</dbReference>
<dbReference type="InterPro" id="IPR023606">
    <property type="entry name" value="CoA-Trfase_III_dom_1_sf"/>
</dbReference>
<keyword evidence="3" id="KW-1185">Reference proteome</keyword>
<sequence>MSAFAGIRIVELAHRVAGEYASKLFADLGAEVIKAEPPGGSQTRALSPFVSGTSVPFLYLNTNKKSVAIDLDNSADRSVLASLIAGADVVLHDHDEAWEQRHGLDPETLAARHPALIHCAVMPFGRGAPANLQQARPLNVMHASGWGYHTPSEADPVRPPLKGAGRFLTDYEAGLEAALAIAAALIARERRGEGRTISVSDVEALISRSDCVLGRMLASEQEPGPERTRFDMGGPGAVFASADGHVFLLMTTGQHWSGMRKLMGEPAWADAFPSDWLEFQCTRERVETFRQHFRAWVSTRAKAEVSEQAQRLKVPLVPVNSAPDLHADPQYAFRRYFRELEGLLYPTVAYRMSATPACLTAPAPKLGADQALPATAGNTVPRGLAPNAIGVAQPRPESAPVSQLRQRGGPLAGVRVLALTKVWAGPYAGKLLALLGAEVIKVESLANLDEMRAYGGESIDSAPYFLSINQEVLSVRVNTKSKEGLRQLRRMVAQSDIVLDNLRPGAMERAGLTYDLLRKIRPDIIQVSIKMYGSEGPLAHQTGYAPSFAALGGLTSLVGYEGETPTGMNIRYGDSTVGATAAFAALAALRHRDRTGEGQFVDVSAVEAISTMAGDSLFAHCATGITPKCDGNAHPEMAPHGCYPCANGEWISIAVADDVEWRALCLVLGIDADLYAAAGQRLAQRVPVDRAVAERTRTHDAADLATALRTVGVPAFRSQSSLDLIGDGRLWSSEFFRFVDDRHGGQRPVMGTGWRMTPGEAAVERGAPALGEHDAYIYRELLGMSAKEYDRLVAEQAIY</sequence>
<dbReference type="InterPro" id="IPR003673">
    <property type="entry name" value="CoA-Trfase_fam_III"/>
</dbReference>
<evidence type="ECO:0000313" key="3">
    <source>
        <dbReference type="Proteomes" id="UP001597115"/>
    </source>
</evidence>
<keyword evidence="1 2" id="KW-0808">Transferase</keyword>
<dbReference type="Gene3D" id="3.30.1540.10">
    <property type="entry name" value="formyl-coa transferase, domain 3"/>
    <property type="match status" value="2"/>
</dbReference>
<dbReference type="Gene3D" id="3.40.50.10540">
    <property type="entry name" value="Crotonobetainyl-coa:carnitine coa-transferase, domain 1"/>
    <property type="match status" value="2"/>
</dbReference>
<dbReference type="Pfam" id="PF02515">
    <property type="entry name" value="CoA_transf_3"/>
    <property type="match status" value="2"/>
</dbReference>
<dbReference type="InterPro" id="IPR044855">
    <property type="entry name" value="CoA-Trfase_III_dom3_sf"/>
</dbReference>
<dbReference type="PANTHER" id="PTHR48228">
    <property type="entry name" value="SUCCINYL-COA--D-CITRAMALATE COA-TRANSFERASE"/>
    <property type="match status" value="1"/>
</dbReference>
<dbReference type="PANTHER" id="PTHR48228:SF6">
    <property type="entry name" value="L-CARNITINE COA-TRANSFERASE"/>
    <property type="match status" value="1"/>
</dbReference>
<evidence type="ECO:0000256" key="1">
    <source>
        <dbReference type="ARBA" id="ARBA00022679"/>
    </source>
</evidence>
<accession>A0ABW4I1W9</accession>
<reference evidence="3" key="1">
    <citation type="journal article" date="2019" name="Int. J. Syst. Evol. Microbiol.">
        <title>The Global Catalogue of Microorganisms (GCM) 10K type strain sequencing project: providing services to taxonomists for standard genome sequencing and annotation.</title>
        <authorList>
            <consortium name="The Broad Institute Genomics Platform"/>
            <consortium name="The Broad Institute Genome Sequencing Center for Infectious Disease"/>
            <person name="Wu L."/>
            <person name="Ma J."/>
        </authorList>
    </citation>
    <scope>NUCLEOTIDE SEQUENCE [LARGE SCALE GENOMIC DNA]</scope>
    <source>
        <strain evidence="3">CGMCC 1.16275</strain>
    </source>
</reference>
<dbReference type="SUPFAM" id="SSF89796">
    <property type="entry name" value="CoA-transferase family III (CaiB/BaiF)"/>
    <property type="match status" value="2"/>
</dbReference>
<dbReference type="EMBL" id="JBHUDY010000001">
    <property type="protein sequence ID" value="MFD1611517.1"/>
    <property type="molecule type" value="Genomic_DNA"/>
</dbReference>
<dbReference type="GO" id="GO:0016740">
    <property type="term" value="F:transferase activity"/>
    <property type="evidence" value="ECO:0007669"/>
    <property type="project" value="UniProtKB-KW"/>
</dbReference>
<name>A0ABW4I1W9_9SPHN</name>
<protein>
    <submittedName>
        <fullName evidence="2">CaiB/BaiF CoA transferase family protein</fullName>
    </submittedName>
</protein>
<dbReference type="RefSeq" id="WP_380888107.1">
    <property type="nucleotide sequence ID" value="NZ_JBHUDY010000001.1"/>
</dbReference>
<gene>
    <name evidence="2" type="ORF">ACFSCW_06855</name>
</gene>
<comment type="caution">
    <text evidence="2">The sequence shown here is derived from an EMBL/GenBank/DDBJ whole genome shotgun (WGS) entry which is preliminary data.</text>
</comment>
<proteinExistence type="predicted"/>
<evidence type="ECO:0000313" key="2">
    <source>
        <dbReference type="EMBL" id="MFD1611517.1"/>
    </source>
</evidence>